<dbReference type="InterPro" id="IPR002347">
    <property type="entry name" value="SDR_fam"/>
</dbReference>
<dbReference type="Gene3D" id="3.40.50.720">
    <property type="entry name" value="NAD(P)-binding Rossmann-like Domain"/>
    <property type="match status" value="1"/>
</dbReference>
<reference evidence="5" key="4">
    <citation type="journal article" date="2008" name="Cell. Mol. Life Sci.">
        <title>Medium- and short-chain dehydrogenase/reductase gene and protein families : Structure-function relationships in short-chain alcohol dehydrogenases.</title>
        <authorList>
            <person name="Ladenstein R."/>
            <person name="Winberg J.O."/>
            <person name="Benach J."/>
        </authorList>
    </citation>
    <scope>NUCLEOTIDE SEQUENCE</scope>
</reference>
<comment type="similarity">
    <text evidence="1">Belongs to the short-chain dehydrogenases/reductases (SDR) family.</text>
</comment>
<keyword evidence="2" id="KW-0560">Oxidoreductase</keyword>
<reference evidence="5" key="3">
    <citation type="journal article" date="2008" name="Cell. Mol. Life Sci.">
        <title>Medium- and short-chain dehydrogenase/reductase gene and protein families : the SDR superfamily: functional and structural diversity within a family of metabolic and regulatory enzymes.</title>
        <authorList>
            <person name="Kavanagh K.L."/>
            <person name="Jornvall H."/>
            <person name="Persson B."/>
            <person name="Oppermann U."/>
        </authorList>
    </citation>
    <scope>NUCLEOTIDE SEQUENCE</scope>
</reference>
<dbReference type="SMART" id="SM00822">
    <property type="entry name" value="PKS_KR"/>
    <property type="match status" value="1"/>
</dbReference>
<keyword evidence="4" id="KW-1185">Reference proteome</keyword>
<dbReference type="PRINTS" id="PR00081">
    <property type="entry name" value="GDHRDH"/>
</dbReference>
<dbReference type="RefSeq" id="WP_028310945.1">
    <property type="nucleotide sequence ID" value="NZ_AXWS01000008.1"/>
</dbReference>
<dbReference type="Proteomes" id="UP000675920">
    <property type="component" value="Unplaced"/>
</dbReference>
<evidence type="ECO:0000256" key="1">
    <source>
        <dbReference type="ARBA" id="ARBA00006484"/>
    </source>
</evidence>
<dbReference type="InterPro" id="IPR057326">
    <property type="entry name" value="KR_dom"/>
</dbReference>
<sequence>MTTLITGATGAIGGALAAQLAAEGRPLLLVARDAAKLDALAATTGGSALALDLRDSATALPALQAAFAAAAEAGRPVTRLAHCVGSTVVRPLHLTQEADWREQFEINATTAFTVLKACVTDAIKRPHPLAAVLVSSVVAHGGFANHEAIGAAKAAVAALALGTAASYADKGVRVNVVAPGLTRSTLTQRFIATPAAEARSAALIPTGRIGEPAEVAATIAFLLSDAAAHITGQVLQVSGGQGCLHPLPKA</sequence>
<dbReference type="CDD" id="cd05233">
    <property type="entry name" value="SDR_c"/>
    <property type="match status" value="1"/>
</dbReference>
<accession>A0A8B6X2Q6</accession>
<dbReference type="PANTHER" id="PTHR42760:SF133">
    <property type="entry name" value="3-OXOACYL-[ACYL-CARRIER-PROTEIN] REDUCTASE"/>
    <property type="match status" value="1"/>
</dbReference>
<reference evidence="5" key="5">
    <citation type="submission" date="2025-08" db="UniProtKB">
        <authorList>
            <consortium name="RefSeq"/>
        </authorList>
    </citation>
    <scope>IDENTIFICATION</scope>
</reference>
<proteinExistence type="inferred from homology"/>
<evidence type="ECO:0000313" key="5">
    <source>
        <dbReference type="RefSeq" id="WP_028310945.1"/>
    </source>
</evidence>
<dbReference type="GO" id="GO:0016616">
    <property type="term" value="F:oxidoreductase activity, acting on the CH-OH group of donors, NAD or NADP as acceptor"/>
    <property type="evidence" value="ECO:0007669"/>
    <property type="project" value="UniProtKB-ARBA"/>
</dbReference>
<organism evidence="4 5">
    <name type="scientific">Derxia gummosa DSM 723</name>
    <dbReference type="NCBI Taxonomy" id="1121388"/>
    <lineage>
        <taxon>Bacteria</taxon>
        <taxon>Pseudomonadati</taxon>
        <taxon>Pseudomonadota</taxon>
        <taxon>Betaproteobacteria</taxon>
        <taxon>Burkholderiales</taxon>
        <taxon>Alcaligenaceae</taxon>
        <taxon>Derxia</taxon>
    </lineage>
</organism>
<reference evidence="5" key="2">
    <citation type="journal article" date="2003" name="Chem. Biol. Interact.">
        <title>Short-chain dehydrogenases/reductases (SDR): the 2002 update.</title>
        <authorList>
            <person name="Oppermann U."/>
            <person name="Filling C."/>
            <person name="Hult M."/>
            <person name="Shafqat N."/>
            <person name="Wu X."/>
            <person name="Lindh M."/>
            <person name="Shafqat J."/>
            <person name="Nordling E."/>
            <person name="Kallberg Y."/>
            <person name="Persson B."/>
            <person name="Jornvall H."/>
        </authorList>
    </citation>
    <scope>NUCLEOTIDE SEQUENCE</scope>
</reference>
<protein>
    <submittedName>
        <fullName evidence="5">SDR family NAD(P)-dependent oxidoreductase</fullName>
        <ecNumber evidence="5">1.1.1.-</ecNumber>
    </submittedName>
</protein>
<dbReference type="GO" id="GO:0006633">
    <property type="term" value="P:fatty acid biosynthetic process"/>
    <property type="evidence" value="ECO:0007669"/>
    <property type="project" value="TreeGrafter"/>
</dbReference>
<feature type="domain" description="Ketoreductase" evidence="3">
    <location>
        <begin position="1"/>
        <end position="167"/>
    </location>
</feature>
<reference evidence="5" key="1">
    <citation type="journal article" date="1995" name="Biochemistry">
        <title>Short-chain dehydrogenases/reductases (SDR).</title>
        <authorList>
            <person name="Jornvall H."/>
            <person name="Persson B."/>
            <person name="Krook M."/>
            <person name="Atrian S."/>
            <person name="Gonzalez-Duarte R."/>
            <person name="Jeffery J."/>
            <person name="Ghosh D."/>
        </authorList>
    </citation>
    <scope>NUCLEOTIDE SEQUENCE</scope>
</reference>
<dbReference type="InterPro" id="IPR036291">
    <property type="entry name" value="NAD(P)-bd_dom_sf"/>
</dbReference>
<name>A0A8B6X2Q6_9BURK</name>
<evidence type="ECO:0000259" key="3">
    <source>
        <dbReference type="SMART" id="SM00822"/>
    </source>
</evidence>
<evidence type="ECO:0000313" key="4">
    <source>
        <dbReference type="Proteomes" id="UP000675920"/>
    </source>
</evidence>
<dbReference type="GO" id="GO:0048038">
    <property type="term" value="F:quinone binding"/>
    <property type="evidence" value="ECO:0007669"/>
    <property type="project" value="TreeGrafter"/>
</dbReference>
<dbReference type="OrthoDB" id="156828at2"/>
<evidence type="ECO:0000256" key="2">
    <source>
        <dbReference type="ARBA" id="ARBA00023002"/>
    </source>
</evidence>
<dbReference type="SUPFAM" id="SSF51735">
    <property type="entry name" value="NAD(P)-binding Rossmann-fold domains"/>
    <property type="match status" value="1"/>
</dbReference>
<dbReference type="EC" id="1.1.1.-" evidence="5"/>
<dbReference type="Pfam" id="PF13561">
    <property type="entry name" value="adh_short_C2"/>
    <property type="match status" value="1"/>
</dbReference>
<dbReference type="PANTHER" id="PTHR42760">
    <property type="entry name" value="SHORT-CHAIN DEHYDROGENASES/REDUCTASES FAMILY MEMBER"/>
    <property type="match status" value="1"/>
</dbReference>
<dbReference type="AlphaFoldDB" id="A0A8B6X2Q6"/>